<dbReference type="Gene3D" id="1.20.5.1160">
    <property type="entry name" value="Vasodilator-stimulated phosphoprotein"/>
    <property type="match status" value="1"/>
</dbReference>
<feature type="coiled-coil region" evidence="1">
    <location>
        <begin position="728"/>
        <end position="1074"/>
    </location>
</feature>
<dbReference type="InParanoid" id="A0A0V0QDU9"/>
<feature type="region of interest" description="Disordered" evidence="2">
    <location>
        <begin position="1142"/>
        <end position="1163"/>
    </location>
</feature>
<gene>
    <name evidence="3" type="ORF">PPERSA_10863</name>
</gene>
<feature type="coiled-coil region" evidence="1">
    <location>
        <begin position="256"/>
        <end position="342"/>
    </location>
</feature>
<dbReference type="EMBL" id="LDAU01000194">
    <property type="protein sequence ID" value="KRX00364.1"/>
    <property type="molecule type" value="Genomic_DNA"/>
</dbReference>
<feature type="coiled-coil region" evidence="1">
    <location>
        <begin position="581"/>
        <end position="684"/>
    </location>
</feature>
<keyword evidence="4" id="KW-1185">Reference proteome</keyword>
<organism evidence="3 4">
    <name type="scientific">Pseudocohnilembus persalinus</name>
    <name type="common">Ciliate</name>
    <dbReference type="NCBI Taxonomy" id="266149"/>
    <lineage>
        <taxon>Eukaryota</taxon>
        <taxon>Sar</taxon>
        <taxon>Alveolata</taxon>
        <taxon>Ciliophora</taxon>
        <taxon>Intramacronucleata</taxon>
        <taxon>Oligohymenophorea</taxon>
        <taxon>Scuticociliatia</taxon>
        <taxon>Philasterida</taxon>
        <taxon>Pseudocohnilembidae</taxon>
        <taxon>Pseudocohnilembus</taxon>
    </lineage>
</organism>
<protein>
    <submittedName>
        <fullName evidence="3">Uncharacterized protein</fullName>
    </submittedName>
</protein>
<feature type="coiled-coil region" evidence="1">
    <location>
        <begin position="475"/>
        <end position="509"/>
    </location>
</feature>
<keyword evidence="1" id="KW-0175">Coiled coil</keyword>
<sequence>MYNCSGEDLGSTVKCEISSQEQEEFPGTAILQIGQIKLDSQIRARLENILDLQQFDSSLLVCQQQQKQMNQSQQSVFSKREQNQQEELKIDFKFGSRQERDLMFLGLKTFMIKNYLVHSKVIQNLDVFNPNRIQLKNYQFFSAAGEEKIEKNSNNKTVDNEKSVHNQHIVKGDLVLEIMDMKEEINQLIQQVIVLQRENSESKSEIQRLEEEMQSTIQAYTNLIKEFKDGNGDSQNFKKQMMDFSQIIDNSNKSQLQKIKSENMELKKTLNGFELDLQEEKNLIQQLRKENEGLKQLMKKLENNGSSQSTMKLDNFLNQNQNQNIENELKKLKEQYDMEKSNNYLLLKEIAKFQQNPQYQSKEIKDAEGIILKRQIESLQAQLDFEKSKQKSGSNYVHQMRNLEEQLLLSNKENEELKIQLTSQHNNNYNKNVESIKRTAQFYNSGGKNSLVKSNSLYRENFFQNEKIHENSMNLGQILQENQELKQKIEQINGRNEVLTSQIRALQSEKERILIGSENQNSRTPVKPTLFQYQSDSYQKRIDFLENQVQQYKQQLQYNQSGQQQQEFNQVKQSEVQQGQNFEAQEQVQKLKKKIELLEKQVQALKQENELLKNNSYMMQSNILQESQLYGNAQEIRNLEQKINESKNLNKQLTSELQNYKNKLSDLQNKFEKQSYELKYLKNQTQEITSQSFERNLNTNTYNHNSYSKNNYSSGNQMSTQYMSSPGQAKLLRENESLLEQRNQLLKKVQSLQKELENQPTVQNNQKLENILKNNEKLLLENAELMEANRKLQEQVNDRSVLNQSVISHDQTQAHYQQMENMNELLMKQLDEYKRQLLELRKQQSNSSFSKQDDKRQLTELKEKCQNQHKEIRQLKEKLEKVNNNSNILDSLNGDLYNSRNNNVNQIEVVEKYRKEIKLQKQQIDKLMKSYDELINENNDLMSENRELQDQIFELKNKSVNLSQQNNSYFMSQNNQKVQELEEKLTESERLLKIEKFESQKLKRQIESLQNENIQLKKKSNSNFKDTEIKQEMQRLQKDLDDNQQIIKQLQGTNQRLIDENFSLSDQLKKVQEELDMKQSFVSRKSFANFEQLQLQQQQVLEQDNNFDVNYLQNQKFNEVQKNSQMDENKMFQRDIDRSFQSRASENNQQQNGSSFYKNQNKEEKIQKDFNFENLRNDDINLDFQSKKESGNIFSVGMFEKILSPRKEEIQNQNQSQFKKQNQKEGEILNDGNFEDSLSNYHVNSFSNQKNSNFQQQKQQNGIPNQNQSGYDFKEQNQQNKLVNNYLQASSSSFQLGKYDNLDNYTSNKSARQ</sequence>
<evidence type="ECO:0000256" key="2">
    <source>
        <dbReference type="SAM" id="MobiDB-lite"/>
    </source>
</evidence>
<feature type="coiled-coil region" evidence="1">
    <location>
        <begin position="171"/>
        <end position="226"/>
    </location>
</feature>
<feature type="compositionally biased region" description="Low complexity" evidence="2">
    <location>
        <begin position="699"/>
        <end position="716"/>
    </location>
</feature>
<feature type="region of interest" description="Disordered" evidence="2">
    <location>
        <begin position="1230"/>
        <end position="1271"/>
    </location>
</feature>
<feature type="compositionally biased region" description="Polar residues" evidence="2">
    <location>
        <begin position="1142"/>
        <end position="1159"/>
    </location>
</feature>
<evidence type="ECO:0000256" key="1">
    <source>
        <dbReference type="SAM" id="Coils"/>
    </source>
</evidence>
<name>A0A0V0QDU9_PSEPJ</name>
<evidence type="ECO:0000313" key="4">
    <source>
        <dbReference type="Proteomes" id="UP000054937"/>
    </source>
</evidence>
<dbReference type="Proteomes" id="UP000054937">
    <property type="component" value="Unassembled WGS sequence"/>
</dbReference>
<comment type="caution">
    <text evidence="3">The sequence shown here is derived from an EMBL/GenBank/DDBJ whole genome shotgun (WGS) entry which is preliminary data.</text>
</comment>
<proteinExistence type="predicted"/>
<accession>A0A0V0QDU9</accession>
<evidence type="ECO:0000313" key="3">
    <source>
        <dbReference type="EMBL" id="KRX00364.1"/>
    </source>
</evidence>
<reference evidence="3 4" key="1">
    <citation type="journal article" date="2015" name="Sci. Rep.">
        <title>Genome of the facultative scuticociliatosis pathogen Pseudocohnilembus persalinus provides insight into its virulence through horizontal gene transfer.</title>
        <authorList>
            <person name="Xiong J."/>
            <person name="Wang G."/>
            <person name="Cheng J."/>
            <person name="Tian M."/>
            <person name="Pan X."/>
            <person name="Warren A."/>
            <person name="Jiang C."/>
            <person name="Yuan D."/>
            <person name="Miao W."/>
        </authorList>
    </citation>
    <scope>NUCLEOTIDE SEQUENCE [LARGE SCALE GENOMIC DNA]</scope>
    <source>
        <strain evidence="3">36N120E</strain>
    </source>
</reference>
<feature type="compositionally biased region" description="Low complexity" evidence="2">
    <location>
        <begin position="1244"/>
        <end position="1268"/>
    </location>
</feature>
<feature type="region of interest" description="Disordered" evidence="2">
    <location>
        <begin position="699"/>
        <end position="722"/>
    </location>
</feature>